<sequence length="151" mass="17840">MVKKLVPISFITVGALFLILTYAFLNGSTCQYSINLHVPDDERDVFMTCYRGKVVALQTKQDQQGNFLSKWKVEARQLRIGEQTVYFVYSRTKLIDDNQEDSNDHFNQISSGYRFLFYRLIRQGNDIYIFQSFPRFYIHKGQIEGKLDIWE</sequence>
<gene>
    <name evidence="1" type="ORF">TW71_01180</name>
</gene>
<dbReference type="AlphaFoldDB" id="A0A837GBZ2"/>
<dbReference type="RefSeq" id="WP_038159064.1">
    <property type="nucleotide sequence ID" value="NZ_CP063051.1"/>
</dbReference>
<protein>
    <submittedName>
        <fullName evidence="1">Uncharacterized protein</fullName>
    </submittedName>
</protein>
<proteinExistence type="predicted"/>
<dbReference type="GeneID" id="93941967"/>
<evidence type="ECO:0000313" key="1">
    <source>
        <dbReference type="EMBL" id="KJY77675.1"/>
    </source>
</evidence>
<organism evidence="1">
    <name type="scientific">Vibrio coralliilyticus</name>
    <dbReference type="NCBI Taxonomy" id="190893"/>
    <lineage>
        <taxon>Bacteria</taxon>
        <taxon>Pseudomonadati</taxon>
        <taxon>Pseudomonadota</taxon>
        <taxon>Gammaproteobacteria</taxon>
        <taxon>Vibrionales</taxon>
        <taxon>Vibrionaceae</taxon>
        <taxon>Vibrio</taxon>
    </lineage>
</organism>
<dbReference type="EMBL" id="JXXR01000001">
    <property type="protein sequence ID" value="KJY77675.1"/>
    <property type="molecule type" value="Genomic_DNA"/>
</dbReference>
<comment type="caution">
    <text evidence="1">The sequence shown here is derived from an EMBL/GenBank/DDBJ whole genome shotgun (WGS) entry which is preliminary data.</text>
</comment>
<name>A0A837GBZ2_9VIBR</name>
<accession>A0A837GBZ2</accession>
<reference evidence="1" key="1">
    <citation type="journal article" date="2015" name="BMC Genomics">
        <title>Genome mining reveals unlocked bioactive potential of marine Gram-negative bacteria.</title>
        <authorList>
            <person name="Machado H."/>
            <person name="Sonnenschein E.C."/>
            <person name="Melchiorsen J."/>
            <person name="Gram L."/>
        </authorList>
    </citation>
    <scope>NUCLEOTIDE SEQUENCE</scope>
    <source>
        <strain evidence="1">S2052</strain>
    </source>
</reference>